<name>A0A8D8CEG2_CULPI</name>
<protein>
    <submittedName>
        <fullName evidence="1">(northern house mosquito) hypothetical protein</fullName>
    </submittedName>
</protein>
<evidence type="ECO:0000313" key="1">
    <source>
        <dbReference type="EMBL" id="CAG6491941.1"/>
    </source>
</evidence>
<sequence>MCYKGQNPQLLNHREVRTKRCFLMLIFNVKSNLQSKRTLQKFLHVSFQFFDFIKKCSFPKKLSNKHFYGGCQPNLQSLRNACSKLAQNTKQRLKNLDKNKKKDKSEQIFLVNCFAIEPQDVASFNTFSAYICDIFFVISTTGEMQNAAKT</sequence>
<organism evidence="1">
    <name type="scientific">Culex pipiens</name>
    <name type="common">House mosquito</name>
    <dbReference type="NCBI Taxonomy" id="7175"/>
    <lineage>
        <taxon>Eukaryota</taxon>
        <taxon>Metazoa</taxon>
        <taxon>Ecdysozoa</taxon>
        <taxon>Arthropoda</taxon>
        <taxon>Hexapoda</taxon>
        <taxon>Insecta</taxon>
        <taxon>Pterygota</taxon>
        <taxon>Neoptera</taxon>
        <taxon>Endopterygota</taxon>
        <taxon>Diptera</taxon>
        <taxon>Nematocera</taxon>
        <taxon>Culicoidea</taxon>
        <taxon>Culicidae</taxon>
        <taxon>Culicinae</taxon>
        <taxon>Culicini</taxon>
        <taxon>Culex</taxon>
        <taxon>Culex</taxon>
    </lineage>
</organism>
<dbReference type="AlphaFoldDB" id="A0A8D8CEG2"/>
<accession>A0A8D8CEG2</accession>
<reference evidence="1" key="1">
    <citation type="submission" date="2021-05" db="EMBL/GenBank/DDBJ databases">
        <authorList>
            <person name="Alioto T."/>
            <person name="Alioto T."/>
            <person name="Gomez Garrido J."/>
        </authorList>
    </citation>
    <scope>NUCLEOTIDE SEQUENCE</scope>
</reference>
<dbReference type="EMBL" id="HBUE01119888">
    <property type="protein sequence ID" value="CAG6491941.1"/>
    <property type="molecule type" value="Transcribed_RNA"/>
</dbReference>
<proteinExistence type="predicted"/>